<keyword evidence="8" id="KW-0391">Immunity</keyword>
<evidence type="ECO:0000256" key="5">
    <source>
        <dbReference type="ARBA" id="ARBA00022692"/>
    </source>
</evidence>
<keyword evidence="10" id="KW-0965">Cell junction</keyword>
<evidence type="ECO:0000256" key="7">
    <source>
        <dbReference type="ARBA" id="ARBA00022737"/>
    </source>
</evidence>
<evidence type="ECO:0000256" key="12">
    <source>
        <dbReference type="ARBA" id="ARBA00023136"/>
    </source>
</evidence>
<dbReference type="PANTHER" id="PTHR13869">
    <property type="entry name" value="MYELIN P0 RELATED"/>
    <property type="match status" value="1"/>
</dbReference>
<keyword evidence="13" id="KW-1015">Disulfide bond</keyword>
<dbReference type="GO" id="GO:0060054">
    <property type="term" value="P:positive regulation of epithelial cell proliferation involved in wound healing"/>
    <property type="evidence" value="ECO:0007669"/>
    <property type="project" value="Ensembl"/>
</dbReference>
<dbReference type="STRING" id="30611.ENSOGAP00000008352"/>
<dbReference type="GeneTree" id="ENSGT00440000034341"/>
<dbReference type="InterPro" id="IPR013106">
    <property type="entry name" value="Ig_V-set"/>
</dbReference>
<comment type="subcellular location">
    <subcellularLocation>
        <location evidence="2">Cell junction</location>
    </subcellularLocation>
    <subcellularLocation>
        <location evidence="1">Cell membrane</location>
        <topology evidence="1">Single-pass type I membrane protein</topology>
    </subcellularLocation>
</comment>
<dbReference type="HOGENOM" id="CLU_059564_0_0_1"/>
<evidence type="ECO:0000256" key="4">
    <source>
        <dbReference type="ARBA" id="ARBA00022475"/>
    </source>
</evidence>
<evidence type="ECO:0000313" key="23">
    <source>
        <dbReference type="Proteomes" id="UP000005225"/>
    </source>
</evidence>
<comment type="function">
    <text evidence="16">Transmembrane protein of the plasma membrane of leukocytes that control their migration and activation through interaction with CXADR, a plasma membrane receptor found on adjacent epithelial and endothelial cells. The interaction between both receptors mediates the activation of gamma-delta T-cells, a subpopulation of T-cells residing in epithelia and involved in tissue homeostasis and repair. Upon epithelial CXADR-binding, JAML induces downstream cell signaling events in gamma-delta T-cells through PI3-kinase and MAP kinases. It results in proliferation and production of cytokines and growth factors by T-cells that in turn stimulate epithelial tissues repair. It also controls the transmigration of leukocytes within epithelial and endothelial tissues through adhesive interactions with epithelial and endothelial CXADR.</text>
</comment>
<evidence type="ECO:0000256" key="18">
    <source>
        <dbReference type="ARBA" id="ARBA00069050"/>
    </source>
</evidence>
<dbReference type="InterPro" id="IPR013783">
    <property type="entry name" value="Ig-like_fold"/>
</dbReference>
<dbReference type="SMART" id="SM00409">
    <property type="entry name" value="IG"/>
    <property type="match status" value="2"/>
</dbReference>
<evidence type="ECO:0000256" key="11">
    <source>
        <dbReference type="ARBA" id="ARBA00022989"/>
    </source>
</evidence>
<feature type="transmembrane region" description="Helical" evidence="20">
    <location>
        <begin position="243"/>
        <end position="264"/>
    </location>
</feature>
<accession>H0X0B9</accession>
<keyword evidence="14" id="KW-0325">Glycoprotein</keyword>
<name>H0X0B9_OTOGA</name>
<dbReference type="OMA" id="NDGAIML"/>
<dbReference type="AlphaFoldDB" id="H0X0B9"/>
<dbReference type="GO" id="GO:0005886">
    <property type="term" value="C:plasma membrane"/>
    <property type="evidence" value="ECO:0007669"/>
    <property type="project" value="UniProtKB-SubCell"/>
</dbReference>
<evidence type="ECO:0000256" key="20">
    <source>
        <dbReference type="SAM" id="Phobius"/>
    </source>
</evidence>
<dbReference type="GO" id="GO:0050839">
    <property type="term" value="F:cell adhesion molecule binding"/>
    <property type="evidence" value="ECO:0007669"/>
    <property type="project" value="TreeGrafter"/>
</dbReference>
<evidence type="ECO:0000256" key="17">
    <source>
        <dbReference type="ARBA" id="ARBA00063073"/>
    </source>
</evidence>
<keyword evidence="11 20" id="KW-1133">Transmembrane helix</keyword>
<reference evidence="22" key="2">
    <citation type="submission" date="2025-08" db="UniProtKB">
        <authorList>
            <consortium name="Ensembl"/>
        </authorList>
    </citation>
    <scope>IDENTIFICATION</scope>
</reference>
<dbReference type="Proteomes" id="UP000005225">
    <property type="component" value="Unassembled WGS sequence"/>
</dbReference>
<dbReference type="GO" id="GO:0035696">
    <property type="term" value="P:monocyte extravasation"/>
    <property type="evidence" value="ECO:0007669"/>
    <property type="project" value="TreeGrafter"/>
</dbReference>
<evidence type="ECO:0000256" key="13">
    <source>
        <dbReference type="ARBA" id="ARBA00023157"/>
    </source>
</evidence>
<evidence type="ECO:0000313" key="22">
    <source>
        <dbReference type="Ensembl" id="ENSOGAP00000008352.2"/>
    </source>
</evidence>
<dbReference type="GO" id="GO:0070161">
    <property type="term" value="C:anchoring junction"/>
    <property type="evidence" value="ECO:0007669"/>
    <property type="project" value="UniProtKB-SubCell"/>
</dbReference>
<evidence type="ECO:0000256" key="10">
    <source>
        <dbReference type="ARBA" id="ARBA00022949"/>
    </source>
</evidence>
<evidence type="ECO:0000256" key="9">
    <source>
        <dbReference type="ARBA" id="ARBA00022889"/>
    </source>
</evidence>
<reference evidence="23" key="1">
    <citation type="submission" date="2011-03" db="EMBL/GenBank/DDBJ databases">
        <title>Version 3 of the genome sequence of Otolemur garnettii (Bushbaby).</title>
        <authorList>
            <consortium name="The Broad Institute Genome Sequencing Platform"/>
            <person name="Di Palma F."/>
            <person name="Johnson J."/>
            <person name="Lander E.S."/>
            <person name="Lindblad-Toh K."/>
            <person name="Jaffe D.B."/>
            <person name="Gnerre S."/>
            <person name="MacCallum I."/>
            <person name="Przybylski D."/>
            <person name="Ribeiro F.J."/>
            <person name="Burton J.N."/>
            <person name="Walker B.J."/>
            <person name="Sharpe T."/>
            <person name="Hall G."/>
        </authorList>
    </citation>
    <scope>NUCLEOTIDE SEQUENCE [LARGE SCALE GENOMIC DNA]</scope>
</reference>
<feature type="domain" description="Ig-like" evidence="21">
    <location>
        <begin position="1"/>
        <end position="93"/>
    </location>
</feature>
<dbReference type="GO" id="GO:0046629">
    <property type="term" value="P:gamma-delta T cell activation"/>
    <property type="evidence" value="ECO:0007669"/>
    <property type="project" value="Ensembl"/>
</dbReference>
<feature type="region of interest" description="Disordered" evidence="19">
    <location>
        <begin position="341"/>
        <end position="361"/>
    </location>
</feature>
<keyword evidence="5 20" id="KW-0812">Transmembrane</keyword>
<dbReference type="GO" id="GO:0072672">
    <property type="term" value="P:neutrophil extravasation"/>
    <property type="evidence" value="ECO:0007669"/>
    <property type="project" value="TreeGrafter"/>
</dbReference>
<dbReference type="GO" id="GO:0030593">
    <property type="term" value="P:neutrophil chemotaxis"/>
    <property type="evidence" value="ECO:0007669"/>
    <property type="project" value="TreeGrafter"/>
</dbReference>
<evidence type="ECO:0000256" key="16">
    <source>
        <dbReference type="ARBA" id="ARBA00059528"/>
    </source>
</evidence>
<evidence type="ECO:0000256" key="6">
    <source>
        <dbReference type="ARBA" id="ARBA00022729"/>
    </source>
</evidence>
<sequence>MGCVFQSAQEKRVIKVDWMLSPGNHAQDEYVLYYYSNLTVPMGRFQGRALLVGDILHNDGSLLLQNVQEADQGIYTCEIRLEKESLVFKKTVVLHVLPEEPKELVVHVGNSAVMGCVFQSTEEKHVTRVDWMFSAGEQAKEELVLRYHSKLKIPVGYPQNRGKFQNQGRFQSRVNLVGDISHNDGSIMLQEVKESDRGLYTCHIHLGSLVFKKTVVLHVIQEEPQVLVTPAALGPVILGGYELVIIVGIVCATIVLLPVLILIVKKTCGNKRSVDHTALVKSLENTKKADPEVREEACACHRAANSKHIYTSISTQETTEGEEPSGKSEAIYMTMNPVWPSPNKPLENQSVGGMPRTEKAF</sequence>
<dbReference type="InterPro" id="IPR000920">
    <property type="entry name" value="Myelin_P0-rel"/>
</dbReference>
<comment type="subunit">
    <text evidence="17">Homodimer; active form in leukocyte-endothelial cell adhesion. Interacts (homodimeric form) with CXADR. Interacts (via cytoplasmic domain) with the PI3 kinase; upon CXADR-binding. Interacts with ITGA4 and ITGB1; integrin alpha-4/beta-1 may regulate leukocyte to endothelial cells adhesion by controlling JAML homodimerization.</text>
</comment>
<reference evidence="22" key="3">
    <citation type="submission" date="2025-09" db="UniProtKB">
        <authorList>
            <consortium name="Ensembl"/>
        </authorList>
    </citation>
    <scope>IDENTIFICATION</scope>
</reference>
<dbReference type="FunFam" id="2.60.40.10:FF:000736">
    <property type="entry name" value="Junctional adhesion molecule-like"/>
    <property type="match status" value="1"/>
</dbReference>
<dbReference type="GO" id="GO:0007157">
    <property type="term" value="P:heterophilic cell-cell adhesion via plasma membrane cell adhesion molecules"/>
    <property type="evidence" value="ECO:0007669"/>
    <property type="project" value="TreeGrafter"/>
</dbReference>
<evidence type="ECO:0000256" key="14">
    <source>
        <dbReference type="ARBA" id="ARBA00023180"/>
    </source>
</evidence>
<dbReference type="Ensembl" id="ENSOGAT00000009326.2">
    <property type="protein sequence ID" value="ENSOGAP00000008352.2"/>
    <property type="gene ID" value="ENSOGAG00000009324.2"/>
</dbReference>
<dbReference type="InterPro" id="IPR036179">
    <property type="entry name" value="Ig-like_dom_sf"/>
</dbReference>
<dbReference type="InterPro" id="IPR007110">
    <property type="entry name" value="Ig-like_dom"/>
</dbReference>
<keyword evidence="4" id="KW-1003">Cell membrane</keyword>
<evidence type="ECO:0000259" key="21">
    <source>
        <dbReference type="PROSITE" id="PS50835"/>
    </source>
</evidence>
<keyword evidence="9" id="KW-0130">Cell adhesion</keyword>
<evidence type="ECO:0000256" key="2">
    <source>
        <dbReference type="ARBA" id="ARBA00004282"/>
    </source>
</evidence>
<dbReference type="eggNOG" id="ENOG502SVGE">
    <property type="taxonomic scope" value="Eukaryota"/>
</dbReference>
<keyword evidence="6" id="KW-0732">Signal</keyword>
<dbReference type="PROSITE" id="PS50835">
    <property type="entry name" value="IG_LIKE"/>
    <property type="match status" value="2"/>
</dbReference>
<dbReference type="FunCoup" id="H0X0B9">
    <property type="interactions" value="72"/>
</dbReference>
<protein>
    <recommendedName>
        <fullName evidence="18">Junctional adhesion molecule-like</fullName>
    </recommendedName>
</protein>
<dbReference type="InParanoid" id="H0X0B9"/>
<evidence type="ECO:0000256" key="15">
    <source>
        <dbReference type="ARBA" id="ARBA00023319"/>
    </source>
</evidence>
<dbReference type="Gene3D" id="2.60.40.10">
    <property type="entry name" value="Immunoglobulins"/>
    <property type="match status" value="2"/>
</dbReference>
<organism evidence="22 23">
    <name type="scientific">Otolemur garnettii</name>
    <name type="common">Small-eared galago</name>
    <name type="synonym">Garnett's greater bushbaby</name>
    <dbReference type="NCBI Taxonomy" id="30611"/>
    <lineage>
        <taxon>Eukaryota</taxon>
        <taxon>Metazoa</taxon>
        <taxon>Chordata</taxon>
        <taxon>Craniata</taxon>
        <taxon>Vertebrata</taxon>
        <taxon>Euteleostomi</taxon>
        <taxon>Mammalia</taxon>
        <taxon>Eutheria</taxon>
        <taxon>Euarchontoglires</taxon>
        <taxon>Primates</taxon>
        <taxon>Strepsirrhini</taxon>
        <taxon>Lorisiformes</taxon>
        <taxon>Galagidae</taxon>
        <taxon>Otolemur</taxon>
    </lineage>
</organism>
<evidence type="ECO:0000256" key="8">
    <source>
        <dbReference type="ARBA" id="ARBA00022859"/>
    </source>
</evidence>
<dbReference type="EMBL" id="AAQR03130876">
    <property type="status" value="NOT_ANNOTATED_CDS"/>
    <property type="molecule type" value="Genomic_DNA"/>
</dbReference>
<keyword evidence="7" id="KW-0677">Repeat</keyword>
<dbReference type="Pfam" id="PF07686">
    <property type="entry name" value="V-set"/>
    <property type="match status" value="2"/>
</dbReference>
<proteinExistence type="inferred from homology"/>
<evidence type="ECO:0000256" key="3">
    <source>
        <dbReference type="ARBA" id="ARBA00008637"/>
    </source>
</evidence>
<comment type="similarity">
    <text evidence="3">Belongs to the immunoglobulin superfamily.</text>
</comment>
<keyword evidence="12 20" id="KW-0472">Membrane</keyword>
<dbReference type="PANTHER" id="PTHR13869:SF22">
    <property type="entry name" value="JUNCTIONAL ADHESION MOLECULE-LIKE"/>
    <property type="match status" value="1"/>
</dbReference>
<feature type="domain" description="Ig-like" evidence="21">
    <location>
        <begin position="98"/>
        <end position="216"/>
    </location>
</feature>
<evidence type="ECO:0000256" key="1">
    <source>
        <dbReference type="ARBA" id="ARBA00004251"/>
    </source>
</evidence>
<evidence type="ECO:0000256" key="19">
    <source>
        <dbReference type="SAM" id="MobiDB-lite"/>
    </source>
</evidence>
<dbReference type="SUPFAM" id="SSF48726">
    <property type="entry name" value="Immunoglobulin"/>
    <property type="match status" value="2"/>
</dbReference>
<keyword evidence="23" id="KW-1185">Reference proteome</keyword>
<dbReference type="InterPro" id="IPR003599">
    <property type="entry name" value="Ig_sub"/>
</dbReference>
<keyword evidence="15" id="KW-0393">Immunoglobulin domain</keyword>